<feature type="compositionally biased region" description="Basic and acidic residues" evidence="2">
    <location>
        <begin position="35"/>
        <end position="47"/>
    </location>
</feature>
<gene>
    <name evidence="4" type="ORF">CHO01_21210</name>
    <name evidence="5" type="ORF">HNR08_001646</name>
</gene>
<evidence type="ECO:0000256" key="1">
    <source>
        <dbReference type="ARBA" id="ARBA00009108"/>
    </source>
</evidence>
<feature type="region of interest" description="Disordered" evidence="2">
    <location>
        <begin position="294"/>
        <end position="319"/>
    </location>
</feature>
<dbReference type="RefSeq" id="WP_246803063.1">
    <property type="nucleotide sequence ID" value="NZ_BJVQ01000027.1"/>
</dbReference>
<proteinExistence type="inferred from homology"/>
<dbReference type="Proteomes" id="UP000564629">
    <property type="component" value="Unassembled WGS sequence"/>
</dbReference>
<dbReference type="AlphaFoldDB" id="A0A511FCM9"/>
<evidence type="ECO:0000313" key="4">
    <source>
        <dbReference type="EMBL" id="GEL47005.1"/>
    </source>
</evidence>
<dbReference type="PANTHER" id="PTHR37313">
    <property type="entry name" value="UPF0749 PROTEIN RV1825"/>
    <property type="match status" value="1"/>
</dbReference>
<feature type="region of interest" description="Disordered" evidence="2">
    <location>
        <begin position="1"/>
        <end position="55"/>
    </location>
</feature>
<keyword evidence="6" id="KW-1185">Reference proteome</keyword>
<dbReference type="GO" id="GO:0005886">
    <property type="term" value="C:plasma membrane"/>
    <property type="evidence" value="ECO:0007669"/>
    <property type="project" value="TreeGrafter"/>
</dbReference>
<organism evidence="4 6">
    <name type="scientific">Cellulomonas hominis</name>
    <dbReference type="NCBI Taxonomy" id="156981"/>
    <lineage>
        <taxon>Bacteria</taxon>
        <taxon>Bacillati</taxon>
        <taxon>Actinomycetota</taxon>
        <taxon>Actinomycetes</taxon>
        <taxon>Micrococcales</taxon>
        <taxon>Cellulomonadaceae</taxon>
        <taxon>Cellulomonas</taxon>
    </lineage>
</organism>
<reference evidence="4 6" key="1">
    <citation type="submission" date="2019-07" db="EMBL/GenBank/DDBJ databases">
        <title>Whole genome shotgun sequence of Cellulomonas hominis NBRC 16055.</title>
        <authorList>
            <person name="Hosoyama A."/>
            <person name="Uohara A."/>
            <person name="Ohji S."/>
            <person name="Ichikawa N."/>
        </authorList>
    </citation>
    <scope>NUCLEOTIDE SEQUENCE [LARGE SCALE GENOMIC DNA]</scope>
    <source>
        <strain evidence="4 6">NBRC 16055</strain>
    </source>
</reference>
<dbReference type="InterPro" id="IPR010273">
    <property type="entry name" value="DUF881"/>
</dbReference>
<keyword evidence="3" id="KW-0472">Membrane</keyword>
<dbReference type="EMBL" id="BJVQ01000027">
    <property type="protein sequence ID" value="GEL47005.1"/>
    <property type="molecule type" value="Genomic_DNA"/>
</dbReference>
<keyword evidence="3" id="KW-1133">Transmembrane helix</keyword>
<evidence type="ECO:0000256" key="3">
    <source>
        <dbReference type="SAM" id="Phobius"/>
    </source>
</evidence>
<feature type="compositionally biased region" description="Basic and acidic residues" evidence="2">
    <location>
        <begin position="1"/>
        <end position="10"/>
    </location>
</feature>
<evidence type="ECO:0000313" key="7">
    <source>
        <dbReference type="Proteomes" id="UP000564629"/>
    </source>
</evidence>
<dbReference type="Proteomes" id="UP000321723">
    <property type="component" value="Unassembled WGS sequence"/>
</dbReference>
<comment type="caution">
    <text evidence="4">The sequence shown here is derived from an EMBL/GenBank/DDBJ whole genome shotgun (WGS) entry which is preliminary data.</text>
</comment>
<keyword evidence="3" id="KW-0812">Transmembrane</keyword>
<protein>
    <submittedName>
        <fullName evidence="5">Uncharacterized protein YlxW (UPF0749 family)</fullName>
    </submittedName>
</protein>
<evidence type="ECO:0000313" key="6">
    <source>
        <dbReference type="Proteomes" id="UP000321723"/>
    </source>
</evidence>
<dbReference type="EMBL" id="JACHDN010000001">
    <property type="protein sequence ID" value="MBB5472910.1"/>
    <property type="molecule type" value="Genomic_DNA"/>
</dbReference>
<evidence type="ECO:0000256" key="2">
    <source>
        <dbReference type="SAM" id="MobiDB-lite"/>
    </source>
</evidence>
<feature type="transmembrane region" description="Helical" evidence="3">
    <location>
        <begin position="58"/>
        <end position="78"/>
    </location>
</feature>
<dbReference type="PANTHER" id="PTHR37313:SF4">
    <property type="entry name" value="CONSERVED MEMBRANE PROTEIN-RELATED"/>
    <property type="match status" value="1"/>
</dbReference>
<comment type="similarity">
    <text evidence="1">Belongs to the UPF0749 family.</text>
</comment>
<dbReference type="Gene3D" id="3.30.70.1880">
    <property type="entry name" value="Protein of unknown function DUF881"/>
    <property type="match status" value="1"/>
</dbReference>
<accession>A0A511FCM9</accession>
<name>A0A511FCM9_9CELL</name>
<dbReference type="Pfam" id="PF05949">
    <property type="entry name" value="DUF881"/>
    <property type="match status" value="1"/>
</dbReference>
<reference evidence="5 7" key="2">
    <citation type="submission" date="2020-08" db="EMBL/GenBank/DDBJ databases">
        <title>Sequencing the genomes of 1000 actinobacteria strains.</title>
        <authorList>
            <person name="Klenk H.-P."/>
        </authorList>
    </citation>
    <scope>NUCLEOTIDE SEQUENCE [LARGE SCALE GENOMIC DNA]</scope>
    <source>
        <strain evidence="5 7">DSM 9581</strain>
    </source>
</reference>
<sequence>MPDEHPERQVHGAHAARPAAGDGVPGDRPGQAAETADRLHAAREHAQHRLTRHRRSRALRGTVSVALVMALSGALFTANARLASGTNTRQPQDLAGLQANEDARRERLADDVAALRAQVDALTREQTDTVGLEWQSAGTAYDIASGRLAVTGTGITVSLDDAPVDGPRPAGTGPDDLVVHQQDLQAVINALWAGGAEAMALMDQRVISTSAFQCIGNVLSLQGRRYSPPYVVTAVGDPEELLDALDADPAVRAYRSWVDAVGLGWSVTEPGGGVEVPAYDGSVDMRYASVPSGTEVLPGLVAGDDATTSPDQGREDTEG</sequence>
<evidence type="ECO:0000313" key="5">
    <source>
        <dbReference type="EMBL" id="MBB5472910.1"/>
    </source>
</evidence>